<dbReference type="PANTHER" id="PTHR40375">
    <property type="entry name" value="SPORULATION-SPECIFIC PROTEIN 22"/>
    <property type="match status" value="1"/>
</dbReference>
<reference evidence="3" key="2">
    <citation type="submission" date="2020-09" db="EMBL/GenBank/DDBJ databases">
        <title>Reference genome assembly for Australian Ascochyta lentis isolate Al4.</title>
        <authorList>
            <person name="Lee R.C."/>
            <person name="Farfan-Caceres L.M."/>
            <person name="Debler J.W."/>
            <person name="Williams A.H."/>
            <person name="Henares B.M."/>
        </authorList>
    </citation>
    <scope>NUCLEOTIDE SEQUENCE</scope>
    <source>
        <strain evidence="3">Al4</strain>
    </source>
</reference>
<gene>
    <name evidence="3" type="ORF">EKO04_003532</name>
</gene>
<organism evidence="3 4">
    <name type="scientific">Ascochyta lentis</name>
    <dbReference type="NCBI Taxonomy" id="205686"/>
    <lineage>
        <taxon>Eukaryota</taxon>
        <taxon>Fungi</taxon>
        <taxon>Dikarya</taxon>
        <taxon>Ascomycota</taxon>
        <taxon>Pezizomycotina</taxon>
        <taxon>Dothideomycetes</taxon>
        <taxon>Pleosporomycetidae</taxon>
        <taxon>Pleosporales</taxon>
        <taxon>Pleosporineae</taxon>
        <taxon>Didymellaceae</taxon>
        <taxon>Ascochyta</taxon>
    </lineage>
</organism>
<evidence type="ECO:0000256" key="1">
    <source>
        <dbReference type="ARBA" id="ARBA00023254"/>
    </source>
</evidence>
<sequence>MAPAHSVAKVEREMKLKAVISFASGLTSRIETASEPTVLTELRTQILHLPLQSSPAVLGKRDELETLGTELWNLSTRLRRDQSSQSGKTKDLKARKSGTFYLLRAYAFLLLDSAGHQMVKGRECKACIRLMKVALKAAKVCILAKEFDSATKVLERAATYEDVMSDERENGDNEEADVAKRLRLEYFAVRTVLAFHQDRLDMSEHMFAKCKQLKCVPSPETAEHLADLFYEIGKQALMKNSYEIAVKWLERALEMLGEQGLEILSPEAGELRLSIIQGLVKANTKLGTPGAFDKAWNLIKLMEADYGDKLVLSLLKLELISVEQNVDESDYYNVLARMIRTIVLNDANFKTIIHHVHKLNDFSNVYACKALDDLITIRLIREENASWIEKAAITRTWISTSKLPAENILEQLQQMFDTVLEESSSSFSASATHAAQTLLWKKVEESSAQEQYDAVEAWCRLCLHPVLEKAGAQNKVKIIRKIIQSALWRQDYVAARSAYCNISEIGRDEPVTRYLMYKVGLRSGDADFASECLEVVCRNSSKDATLLYACVMEAQSVGNKRQAINALGRVLDKYDFTAPAGIHLPALLRVTLRLLQSELVREGAVDCEIFNQLCTVFEGACSQAKASRRRPSTLEQQLFTGRELEWFSKNSYNMSLKYCAEVMPQSLVRLLNVCAEFIRLQKEQDHSEAAADLGLRLGFCEFLAACTYTTLARAEDDQEAHLQYYLEVRKHCQEFRLVTSEVTKLLNGAAQDDILSKQLQIVKLELEAVLKLQRWDELDHLFEQCWNCKSSDRYETLADLVLVMHLSLVQSNVDARYRGKVLSMLQKIINLTSRQDGNDTTKLSRWIRCLFNSTLNIDETISLKCLDQATQIAAKKHGCPHESGSLSLSIATPATSSPVKLEDDVNPADEESKQTNRYPATELEWLATSSFNRAVDYYLSDNDVKCKEWAEKAMKVAQWLEDDGRLRDLLMGKFSALQFDK</sequence>
<keyword evidence="1" id="KW-0469">Meiosis</keyword>
<dbReference type="Pfam" id="PF08631">
    <property type="entry name" value="SPO22"/>
    <property type="match status" value="1"/>
</dbReference>
<dbReference type="AlphaFoldDB" id="A0A8H7J8F5"/>
<evidence type="ECO:0000313" key="3">
    <source>
        <dbReference type="EMBL" id="KAF9698372.1"/>
    </source>
</evidence>
<feature type="region of interest" description="Disordered" evidence="2">
    <location>
        <begin position="894"/>
        <end position="914"/>
    </location>
</feature>
<dbReference type="GO" id="GO:0051321">
    <property type="term" value="P:meiotic cell cycle"/>
    <property type="evidence" value="ECO:0007669"/>
    <property type="project" value="UniProtKB-KW"/>
</dbReference>
<dbReference type="PANTHER" id="PTHR40375:SF2">
    <property type="entry name" value="SPORULATION-SPECIFIC PROTEIN 22"/>
    <property type="match status" value="1"/>
</dbReference>
<reference evidence="3" key="1">
    <citation type="submission" date="2018-12" db="EMBL/GenBank/DDBJ databases">
        <authorList>
            <person name="Syme R.A."/>
            <person name="Farfan-Caceres L."/>
            <person name="Lichtenzveig J."/>
        </authorList>
    </citation>
    <scope>NUCLEOTIDE SEQUENCE</scope>
    <source>
        <strain evidence="3">Al4</strain>
    </source>
</reference>
<evidence type="ECO:0000256" key="2">
    <source>
        <dbReference type="SAM" id="MobiDB-lite"/>
    </source>
</evidence>
<accession>A0A8H7J8F5</accession>
<dbReference type="EMBL" id="RZGK01000006">
    <property type="protein sequence ID" value="KAF9698372.1"/>
    <property type="molecule type" value="Genomic_DNA"/>
</dbReference>
<name>A0A8H7J8F5_9PLEO</name>
<comment type="caution">
    <text evidence="3">The sequence shown here is derived from an EMBL/GenBank/DDBJ whole genome shotgun (WGS) entry which is preliminary data.</text>
</comment>
<dbReference type="InterPro" id="IPR039057">
    <property type="entry name" value="Spo22/ZIP4"/>
</dbReference>
<dbReference type="InterPro" id="IPR013940">
    <property type="entry name" value="Spo22/ZIP4/TEX11"/>
</dbReference>
<dbReference type="GO" id="GO:0090173">
    <property type="term" value="P:regulation of synaptonemal complex assembly"/>
    <property type="evidence" value="ECO:0007669"/>
    <property type="project" value="InterPro"/>
</dbReference>
<evidence type="ECO:0000313" key="4">
    <source>
        <dbReference type="Proteomes" id="UP000651452"/>
    </source>
</evidence>
<keyword evidence="4" id="KW-1185">Reference proteome</keyword>
<proteinExistence type="predicted"/>
<evidence type="ECO:0008006" key="5">
    <source>
        <dbReference type="Google" id="ProtNLM"/>
    </source>
</evidence>
<dbReference type="OrthoDB" id="65716at2759"/>
<dbReference type="Proteomes" id="UP000651452">
    <property type="component" value="Unassembled WGS sequence"/>
</dbReference>
<protein>
    <recommendedName>
        <fullName evidence="5">Protein ZIP4 homolog</fullName>
    </recommendedName>
</protein>